<dbReference type="Proteomes" id="UP000838412">
    <property type="component" value="Chromosome 11"/>
</dbReference>
<proteinExistence type="predicted"/>
<dbReference type="GO" id="GO:0005524">
    <property type="term" value="F:ATP binding"/>
    <property type="evidence" value="ECO:0007669"/>
    <property type="project" value="InterPro"/>
</dbReference>
<dbReference type="GO" id="GO:0007189">
    <property type="term" value="P:adenylate cyclase-activating G protein-coupled receptor signaling pathway"/>
    <property type="evidence" value="ECO:0007669"/>
    <property type="project" value="TreeGrafter"/>
</dbReference>
<keyword evidence="10" id="KW-0675">Receptor</keyword>
<evidence type="ECO:0000256" key="8">
    <source>
        <dbReference type="ARBA" id="ARBA00023136"/>
    </source>
</evidence>
<keyword evidence="2" id="KW-1003">Cell membrane</keyword>
<dbReference type="Pfam" id="PF00001">
    <property type="entry name" value="7tm_1"/>
    <property type="match status" value="1"/>
</dbReference>
<dbReference type="PROSITE" id="PS50041">
    <property type="entry name" value="C_TYPE_LECTIN_2"/>
    <property type="match status" value="1"/>
</dbReference>
<dbReference type="GO" id="GO:0005886">
    <property type="term" value="C:plasma membrane"/>
    <property type="evidence" value="ECO:0007669"/>
    <property type="project" value="UniProtKB-SubCell"/>
</dbReference>
<evidence type="ECO:0000256" key="12">
    <source>
        <dbReference type="PROSITE-ProRule" id="PRU00059"/>
    </source>
</evidence>
<evidence type="ECO:0000256" key="9">
    <source>
        <dbReference type="ARBA" id="ARBA00023157"/>
    </source>
</evidence>
<evidence type="ECO:0000256" key="6">
    <source>
        <dbReference type="ARBA" id="ARBA00022989"/>
    </source>
</evidence>
<dbReference type="InterPro" id="IPR016187">
    <property type="entry name" value="CTDL_fold"/>
</dbReference>
<dbReference type="Gene3D" id="1.20.1070.10">
    <property type="entry name" value="Rhodopsin 7-helix transmembrane proteins"/>
    <property type="match status" value="1"/>
</dbReference>
<dbReference type="OrthoDB" id="418245at2759"/>
<dbReference type="InterPro" id="IPR003591">
    <property type="entry name" value="Leu-rich_rpt_typical-subtyp"/>
</dbReference>
<dbReference type="SUPFAM" id="SSF52058">
    <property type="entry name" value="L domain-like"/>
    <property type="match status" value="1"/>
</dbReference>
<dbReference type="Gene3D" id="1.10.510.10">
    <property type="entry name" value="Transferase(Phosphotransferase) domain 1"/>
    <property type="match status" value="1"/>
</dbReference>
<gene>
    <name evidence="19" type="primary">RXFP2</name>
    <name evidence="19" type="ORF">BLAG_LOCUS4315</name>
</gene>
<evidence type="ECO:0000256" key="4">
    <source>
        <dbReference type="ARBA" id="ARBA00022692"/>
    </source>
</evidence>
<evidence type="ECO:0000256" key="1">
    <source>
        <dbReference type="ARBA" id="ARBA00004651"/>
    </source>
</evidence>
<evidence type="ECO:0000259" key="16">
    <source>
        <dbReference type="PROSITE" id="PS50011"/>
    </source>
</evidence>
<feature type="transmembrane region" description="Helical" evidence="13">
    <location>
        <begin position="1152"/>
        <end position="1172"/>
    </location>
</feature>
<evidence type="ECO:0000259" key="15">
    <source>
        <dbReference type="PROSITE" id="PS01180"/>
    </source>
</evidence>
<evidence type="ECO:0000256" key="10">
    <source>
        <dbReference type="ARBA" id="ARBA00023170"/>
    </source>
</evidence>
<dbReference type="GO" id="GO:0009755">
    <property type="term" value="P:hormone-mediated signaling pathway"/>
    <property type="evidence" value="ECO:0007669"/>
    <property type="project" value="TreeGrafter"/>
</dbReference>
<evidence type="ECO:0000256" key="7">
    <source>
        <dbReference type="ARBA" id="ARBA00023040"/>
    </source>
</evidence>
<keyword evidence="5" id="KW-0677">Repeat</keyword>
<dbReference type="InterPro" id="IPR000719">
    <property type="entry name" value="Prot_kinase_dom"/>
</dbReference>
<dbReference type="SMART" id="SM00042">
    <property type="entry name" value="CUB"/>
    <property type="match status" value="2"/>
</dbReference>
<dbReference type="PROSITE" id="PS50262">
    <property type="entry name" value="G_PROTEIN_RECEP_F1_2"/>
    <property type="match status" value="1"/>
</dbReference>
<feature type="signal peptide" evidence="14">
    <location>
        <begin position="1"/>
        <end position="23"/>
    </location>
</feature>
<dbReference type="SMART" id="SM00369">
    <property type="entry name" value="LRR_TYP"/>
    <property type="match status" value="3"/>
</dbReference>
<keyword evidence="7" id="KW-0297">G-protein coupled receptor</keyword>
<keyword evidence="9" id="KW-1015">Disulfide bond</keyword>
<dbReference type="Gene3D" id="3.10.100.10">
    <property type="entry name" value="Mannose-Binding Protein A, subunit A"/>
    <property type="match status" value="1"/>
</dbReference>
<dbReference type="InterPro" id="IPR001611">
    <property type="entry name" value="Leu-rich_rpt"/>
</dbReference>
<dbReference type="PANTHER" id="PTHR24372">
    <property type="entry name" value="GLYCOPROTEIN HORMONE RECEPTOR"/>
    <property type="match status" value="1"/>
</dbReference>
<keyword evidence="6 13" id="KW-1133">Transmembrane helix</keyword>
<dbReference type="PROSITE" id="PS01180">
    <property type="entry name" value="CUB"/>
    <property type="match status" value="2"/>
</dbReference>
<keyword evidence="3" id="KW-0433">Leucine-rich repeat</keyword>
<feature type="domain" description="CUB" evidence="15">
    <location>
        <begin position="566"/>
        <end position="676"/>
    </location>
</feature>
<dbReference type="CDD" id="cd00037">
    <property type="entry name" value="CLECT"/>
    <property type="match status" value="1"/>
</dbReference>
<feature type="domain" description="G-protein coupled receptors family 1 profile" evidence="18">
    <location>
        <begin position="1135"/>
        <end position="1396"/>
    </location>
</feature>
<feature type="transmembrane region" description="Helical" evidence="13">
    <location>
        <begin position="1120"/>
        <end position="1140"/>
    </location>
</feature>
<dbReference type="InterPro" id="IPR000859">
    <property type="entry name" value="CUB_dom"/>
</dbReference>
<dbReference type="SUPFAM" id="SSF56436">
    <property type="entry name" value="C-type lectin-like"/>
    <property type="match status" value="1"/>
</dbReference>
<dbReference type="InterPro" id="IPR000276">
    <property type="entry name" value="GPCR_Rhodpsn"/>
</dbReference>
<dbReference type="InterPro" id="IPR001304">
    <property type="entry name" value="C-type_lectin-like"/>
</dbReference>
<dbReference type="Gene3D" id="2.60.120.290">
    <property type="entry name" value="Spermadhesin, CUB domain"/>
    <property type="match status" value="3"/>
</dbReference>
<evidence type="ECO:0000259" key="18">
    <source>
        <dbReference type="PROSITE" id="PS50262"/>
    </source>
</evidence>
<dbReference type="SMART" id="SM00034">
    <property type="entry name" value="CLECT"/>
    <property type="match status" value="1"/>
</dbReference>
<dbReference type="PANTHER" id="PTHR24372:SF77">
    <property type="entry name" value="G-PROTEIN COUPLED RECEPTORS FAMILY 1 PROFILE DOMAIN-CONTAINING PROTEIN"/>
    <property type="match status" value="1"/>
</dbReference>
<feature type="domain" description="C-type lectin" evidence="17">
    <location>
        <begin position="702"/>
        <end position="827"/>
    </location>
</feature>
<evidence type="ECO:0000256" key="3">
    <source>
        <dbReference type="ARBA" id="ARBA00022614"/>
    </source>
</evidence>
<evidence type="ECO:0000256" key="5">
    <source>
        <dbReference type="ARBA" id="ARBA00022737"/>
    </source>
</evidence>
<feature type="transmembrane region" description="Helical" evidence="13">
    <location>
        <begin position="1341"/>
        <end position="1364"/>
    </location>
</feature>
<feature type="transmembrane region" description="Helical" evidence="13">
    <location>
        <begin position="1241"/>
        <end position="1260"/>
    </location>
</feature>
<dbReference type="InterPro" id="IPR016186">
    <property type="entry name" value="C-type_lectin-like/link_sf"/>
</dbReference>
<dbReference type="SUPFAM" id="SSF81321">
    <property type="entry name" value="Family A G protein-coupled receptor-like"/>
    <property type="match status" value="1"/>
</dbReference>
<keyword evidence="14" id="KW-0732">Signal</keyword>
<dbReference type="CDD" id="cd00041">
    <property type="entry name" value="CUB"/>
    <property type="match status" value="2"/>
</dbReference>
<feature type="domain" description="CUB" evidence="15">
    <location>
        <begin position="41"/>
        <end position="157"/>
    </location>
</feature>
<evidence type="ECO:0000256" key="11">
    <source>
        <dbReference type="ARBA" id="ARBA00023224"/>
    </source>
</evidence>
<dbReference type="InterPro" id="IPR017452">
    <property type="entry name" value="GPCR_Rhodpsn_7TM"/>
</dbReference>
<dbReference type="InterPro" id="IPR035914">
    <property type="entry name" value="Sperma_CUB_dom_sf"/>
</dbReference>
<dbReference type="InterPro" id="IPR011009">
    <property type="entry name" value="Kinase-like_dom_sf"/>
</dbReference>
<evidence type="ECO:0000256" key="13">
    <source>
        <dbReference type="SAM" id="Phobius"/>
    </source>
</evidence>
<name>A0A8J9W5A2_BRALA</name>
<evidence type="ECO:0000313" key="20">
    <source>
        <dbReference type="Proteomes" id="UP000838412"/>
    </source>
</evidence>
<dbReference type="Pfam" id="PF00059">
    <property type="entry name" value="Lectin_C"/>
    <property type="match status" value="1"/>
</dbReference>
<dbReference type="SUPFAM" id="SSF49854">
    <property type="entry name" value="Spermadhesin, CUB domain"/>
    <property type="match status" value="3"/>
</dbReference>
<feature type="transmembrane region" description="Helical" evidence="13">
    <location>
        <begin position="1293"/>
        <end position="1320"/>
    </location>
</feature>
<dbReference type="Gene3D" id="3.80.10.10">
    <property type="entry name" value="Ribonuclease Inhibitor"/>
    <property type="match status" value="1"/>
</dbReference>
<evidence type="ECO:0000256" key="14">
    <source>
        <dbReference type="SAM" id="SignalP"/>
    </source>
</evidence>
<feature type="transmembrane region" description="Helical" evidence="13">
    <location>
        <begin position="1376"/>
        <end position="1398"/>
    </location>
</feature>
<feature type="domain" description="Protein kinase" evidence="16">
    <location>
        <begin position="1422"/>
        <end position="1632"/>
    </location>
</feature>
<organism evidence="19 20">
    <name type="scientific">Branchiostoma lanceolatum</name>
    <name type="common">Common lancelet</name>
    <name type="synonym">Amphioxus lanceolatum</name>
    <dbReference type="NCBI Taxonomy" id="7740"/>
    <lineage>
        <taxon>Eukaryota</taxon>
        <taxon>Metazoa</taxon>
        <taxon>Chordata</taxon>
        <taxon>Cephalochordata</taxon>
        <taxon>Leptocardii</taxon>
        <taxon>Amphioxiformes</taxon>
        <taxon>Branchiostomatidae</taxon>
        <taxon>Branchiostoma</taxon>
    </lineage>
</organism>
<dbReference type="EMBL" id="OV696696">
    <property type="protein sequence ID" value="CAH1240324.1"/>
    <property type="molecule type" value="Genomic_DNA"/>
</dbReference>
<feature type="transmembrane region" description="Helical" evidence="13">
    <location>
        <begin position="1192"/>
        <end position="1220"/>
    </location>
</feature>
<evidence type="ECO:0000259" key="17">
    <source>
        <dbReference type="PROSITE" id="PS50041"/>
    </source>
</evidence>
<dbReference type="GO" id="GO:0008528">
    <property type="term" value="F:G protein-coupled peptide receptor activity"/>
    <property type="evidence" value="ECO:0007669"/>
    <property type="project" value="TreeGrafter"/>
</dbReference>
<dbReference type="PROSITE" id="PS50011">
    <property type="entry name" value="PROTEIN_KINASE_DOM"/>
    <property type="match status" value="1"/>
</dbReference>
<dbReference type="Pfam" id="PF00431">
    <property type="entry name" value="CUB"/>
    <property type="match status" value="2"/>
</dbReference>
<dbReference type="SUPFAM" id="SSF56112">
    <property type="entry name" value="Protein kinase-like (PK-like)"/>
    <property type="match status" value="1"/>
</dbReference>
<comment type="subcellular location">
    <subcellularLocation>
        <location evidence="1">Cell membrane</location>
        <topology evidence="1">Multi-pass membrane protein</topology>
    </subcellularLocation>
</comment>
<evidence type="ECO:0000313" key="19">
    <source>
        <dbReference type="EMBL" id="CAH1240324.1"/>
    </source>
</evidence>
<protein>
    <submittedName>
        <fullName evidence="19">RXFP2 protein</fullName>
    </submittedName>
</protein>
<dbReference type="GO" id="GO:0004672">
    <property type="term" value="F:protein kinase activity"/>
    <property type="evidence" value="ECO:0007669"/>
    <property type="project" value="InterPro"/>
</dbReference>
<dbReference type="Pfam" id="PF13855">
    <property type="entry name" value="LRR_8"/>
    <property type="match status" value="1"/>
</dbReference>
<accession>A0A8J9W5A2</accession>
<evidence type="ECO:0000256" key="2">
    <source>
        <dbReference type="ARBA" id="ARBA00022475"/>
    </source>
</evidence>
<comment type="caution">
    <text evidence="12">Lacks conserved residue(s) required for the propagation of feature annotation.</text>
</comment>
<keyword evidence="4 13" id="KW-0812">Transmembrane</keyword>
<dbReference type="FunFam" id="2.60.120.290:FF:000005">
    <property type="entry name" value="Procollagen C-endopeptidase enhancer 1"/>
    <property type="match status" value="1"/>
</dbReference>
<keyword evidence="11" id="KW-0807">Transducer</keyword>
<feature type="chain" id="PRO_5035433786" evidence="14">
    <location>
        <begin position="24"/>
        <end position="1632"/>
    </location>
</feature>
<reference evidence="19" key="1">
    <citation type="submission" date="2022-01" db="EMBL/GenBank/DDBJ databases">
        <authorList>
            <person name="Braso-Vives M."/>
        </authorList>
    </citation>
    <scope>NUCLEOTIDE SEQUENCE</scope>
</reference>
<keyword evidence="8 13" id="KW-0472">Membrane</keyword>
<sequence>METTRPAWLPIMVVTILLSTCTAQEVSPEPCTVEGFGDSGCGGYRNLLSDCGVLQTVGFPGFDYPNNSLCEWHIHVSPRHRIILSIDVFEMEESGPGCVYDYFSVFDGVSENARMLGKLCGAHAPFVILSSRNHLFLKFSSDSSVTSRGLYASYISEEIGLQSAKPLIALGPPLLPTPGFINFTGDDFSEEEDDDSFVTRQYLIQSRVRERVVLEWTIVGGKRRFRKACLKIFDGGVKTEVADMSVRCNESKSSSGVFRAKGHRVLLRVTFNTALDRLKIYLRHYVEDTLDTVPSCILSAGASEVGKVNFDDAIIRQNLAGRGDDIYCQARLSSAVGRHVSTTFAYVIKPPSAMLDSNVTTGRMQLSIYDGKNEIVNTGNSYLQPTLPLPIVSRGAGIVIVYWSDNKNGIGQLPTIQAQFSQTDCPDFSHLLVENTTISVTEKCGSFRQAPQQASSNLDYHILIESKSANNLKLDFSPLSTMQDVQFMCKGMKDMCEEDLQVYDQSSDSPLLIYSYCRDRSTEWRTVLSSSSSVEVVYRSHCAWSKSGFFFTFRETECERSQTTTCGPRVNLDASCGTIFSPTNSSATTCEWLVTSPLGQSIVMFFQPIRLRSDGDVDDYVTIMEGAKNGGFQTTNELTENYEIFPYLSTTNQVLVKLSKGQNGTVTSFVAHYWMEEEATFVKDMEDVYLSEELCEPGFTHYRGNCYRVVASQVPLWWESAQQRCSDMGANLASITSPYEMKFIERLARESLIVGGSAPITAFIGLRSKGTSGTYAWADGSDVTFTRWQGRPPDPTGQGKAARTCTLMTTGRQEGDMDTRWYPVPCDYPRAGRNFICKAGARGCGEGWTLVGSTCLKLFRLKGQEINYDHKCTSVGSIVALVNHTNKLPLIQEYLDQSWPRFPEPKVFMQINEEGTATCNVLEKEEGAGQTWEVATTECYRRVPTHVLCSMQKDAKTCPLVCSCFEDAVSCVNKGLEQLPDMIHKTTRKLLLGSNKLNFTTQSFTSWHLLSSLDLSNNSIQQLPENVFGTLHTLLLLNLSRNLITALRSSSFSGLEKLQVLDVSGNNIDKYDRDVFDHMKNLRLLVADDDIICCLAPRVNVCTAEKDPTSTCDHLIASNVLRITTWVLGLLSILGNPTVVLQHLRTKHGGTWTAFLCNLAVADFCTGLYLLVIGSADAFFRGEYIFYADHWISSTMCASAAVVFTFSKMSSLFLVGAMMLENHVFPRLPIKYLTNRMHSPSVVASVCWMLSFCCTITLTISSQLTGYFIGSRTGLCTPVLTAVLSSAEPGWKYVFFVYTILPATIMVFTTASSIIAFYAGKPNPLANDLYFSKDSGKEKKLRLGLKGLLVLNYLCWTVVVITGILTRVGEKISPDLAVWTALFLMTISAGIDPFIHLASLADFSSDKREATNCAEANGNIVNTFVDSLGRRVYKASSGTLRSNGSDQTEEKQAIKAYLQCLSVDVETNFVVKLILQFRSYSTVLVEGSATQEMSVLRRIGESGGHQNIVRQCVMPEMDVYRWVLYTLYENCKLKEVIPTLSSEDLLTISLDMSKALHFLHQENIALGKLTLDGVLVEKLPHIKVVIADFTSAKIVGTGETAQKSFQADFDEWQRLRTMIIRKSAYATLSCRL</sequence>
<dbReference type="InterPro" id="IPR032675">
    <property type="entry name" value="LRR_dom_sf"/>
</dbReference>
<keyword evidence="20" id="KW-1185">Reference proteome</keyword>
<dbReference type="PROSITE" id="PS51450">
    <property type="entry name" value="LRR"/>
    <property type="match status" value="1"/>
</dbReference>